<feature type="binding site" evidence="12">
    <location>
        <position position="320"/>
    </location>
    <ligand>
        <name>UDP-N-acetyl-alpha-D-glucosamine</name>
        <dbReference type="ChEBI" id="CHEBI:57705"/>
    </ligand>
</feature>
<dbReference type="InterPro" id="IPR013792">
    <property type="entry name" value="RNA3'P_cycl/enolpyr_Trfase_a/b"/>
</dbReference>
<feature type="modified residue" description="2-(S-cysteinyl)pyruvic acid O-phosphothioketal" evidence="12">
    <location>
        <position position="124"/>
    </location>
</feature>
<name>A0AA48H3L9_9BACT</name>
<dbReference type="AlphaFoldDB" id="A0AA48H3L9"/>
<dbReference type="GO" id="GO:0071555">
    <property type="term" value="P:cell wall organization"/>
    <property type="evidence" value="ECO:0007669"/>
    <property type="project" value="UniProtKB-KW"/>
</dbReference>
<evidence type="ECO:0000256" key="4">
    <source>
        <dbReference type="ARBA" id="ARBA00022618"/>
    </source>
</evidence>
<evidence type="ECO:0000256" key="12">
    <source>
        <dbReference type="HAMAP-Rule" id="MF_00111"/>
    </source>
</evidence>
<dbReference type="NCBIfam" id="NF006873">
    <property type="entry name" value="PRK09369.1"/>
    <property type="match status" value="1"/>
</dbReference>
<dbReference type="GO" id="GO:0008360">
    <property type="term" value="P:regulation of cell shape"/>
    <property type="evidence" value="ECO:0007669"/>
    <property type="project" value="UniProtKB-KW"/>
</dbReference>
<evidence type="ECO:0000256" key="6">
    <source>
        <dbReference type="ARBA" id="ARBA00022960"/>
    </source>
</evidence>
<evidence type="ECO:0000256" key="9">
    <source>
        <dbReference type="ARBA" id="ARBA00023316"/>
    </source>
</evidence>
<dbReference type="GO" id="GO:0009252">
    <property type="term" value="P:peptidoglycan biosynthetic process"/>
    <property type="evidence" value="ECO:0007669"/>
    <property type="project" value="UniProtKB-UniRule"/>
</dbReference>
<accession>A0AA48H3L9</accession>
<feature type="active site" description="Proton donor" evidence="12">
    <location>
        <position position="124"/>
    </location>
</feature>
<dbReference type="PANTHER" id="PTHR43783">
    <property type="entry name" value="UDP-N-ACETYLGLUCOSAMINE 1-CARBOXYVINYLTRANSFERASE"/>
    <property type="match status" value="1"/>
</dbReference>
<evidence type="ECO:0000256" key="1">
    <source>
        <dbReference type="ARBA" id="ARBA00004496"/>
    </source>
</evidence>
<dbReference type="Proteomes" id="UP001228113">
    <property type="component" value="Chromosome"/>
</dbReference>
<comment type="similarity">
    <text evidence="10 12">Belongs to the EPSP synthase family. MurA subfamily.</text>
</comment>
<dbReference type="NCBIfam" id="TIGR01072">
    <property type="entry name" value="murA"/>
    <property type="match status" value="1"/>
</dbReference>
<dbReference type="HAMAP" id="MF_00111">
    <property type="entry name" value="MurA"/>
    <property type="match status" value="1"/>
</dbReference>
<dbReference type="EC" id="2.5.1.7" evidence="12"/>
<evidence type="ECO:0000256" key="7">
    <source>
        <dbReference type="ARBA" id="ARBA00022984"/>
    </source>
</evidence>
<dbReference type="InterPro" id="IPR005750">
    <property type="entry name" value="UDP_GlcNAc_COvinyl_MurA"/>
</dbReference>
<keyword evidence="8 12" id="KW-0131">Cell cycle</keyword>
<feature type="binding site" evidence="12">
    <location>
        <begin position="170"/>
        <end position="173"/>
    </location>
    <ligand>
        <name>UDP-N-acetyl-alpha-D-glucosamine</name>
        <dbReference type="ChEBI" id="CHEBI:57705"/>
    </ligand>
</feature>
<dbReference type="RefSeq" id="WP_243335891.1">
    <property type="nucleotide sequence ID" value="NZ_AP027081.1"/>
</dbReference>
<keyword evidence="4 12" id="KW-0132">Cell division</keyword>
<evidence type="ECO:0000256" key="8">
    <source>
        <dbReference type="ARBA" id="ARBA00023306"/>
    </source>
</evidence>
<keyword evidence="5 12" id="KW-0808">Transferase</keyword>
<evidence type="ECO:0000256" key="2">
    <source>
        <dbReference type="ARBA" id="ARBA00004752"/>
    </source>
</evidence>
<feature type="domain" description="Enolpyruvate transferase" evidence="13">
    <location>
        <begin position="7"/>
        <end position="421"/>
    </location>
</feature>
<keyword evidence="15" id="KW-1185">Reference proteome</keyword>
<keyword evidence="9 12" id="KW-0961">Cell wall biogenesis/degradation</keyword>
<comment type="pathway">
    <text evidence="2 12">Cell wall biogenesis; peptidoglycan biosynthesis.</text>
</comment>
<organism evidence="14 15">
    <name type="scientific">Mesoterricola sediminis</name>
    <dbReference type="NCBI Taxonomy" id="2927980"/>
    <lineage>
        <taxon>Bacteria</taxon>
        <taxon>Pseudomonadati</taxon>
        <taxon>Acidobacteriota</taxon>
        <taxon>Holophagae</taxon>
        <taxon>Holophagales</taxon>
        <taxon>Holophagaceae</taxon>
        <taxon>Mesoterricola</taxon>
    </lineage>
</organism>
<keyword evidence="3 12" id="KW-0963">Cytoplasm</keyword>
<gene>
    <name evidence="12 14" type="primary">murA</name>
    <name evidence="14" type="ORF">METESE_03460</name>
</gene>
<evidence type="ECO:0000313" key="15">
    <source>
        <dbReference type="Proteomes" id="UP001228113"/>
    </source>
</evidence>
<comment type="catalytic activity">
    <reaction evidence="11 12">
        <text>phosphoenolpyruvate + UDP-N-acetyl-alpha-D-glucosamine = UDP-N-acetyl-3-O-(1-carboxyvinyl)-alpha-D-glucosamine + phosphate</text>
        <dbReference type="Rhea" id="RHEA:18681"/>
        <dbReference type="ChEBI" id="CHEBI:43474"/>
        <dbReference type="ChEBI" id="CHEBI:57705"/>
        <dbReference type="ChEBI" id="CHEBI:58702"/>
        <dbReference type="ChEBI" id="CHEBI:68483"/>
        <dbReference type="EC" id="2.5.1.7"/>
    </reaction>
</comment>
<dbReference type="GO" id="GO:0019277">
    <property type="term" value="P:UDP-N-acetylgalactosamine biosynthetic process"/>
    <property type="evidence" value="ECO:0007669"/>
    <property type="project" value="InterPro"/>
</dbReference>
<evidence type="ECO:0000256" key="5">
    <source>
        <dbReference type="ARBA" id="ARBA00022679"/>
    </source>
</evidence>
<evidence type="ECO:0000259" key="13">
    <source>
        <dbReference type="Pfam" id="PF00275"/>
    </source>
</evidence>
<dbReference type="InterPro" id="IPR050068">
    <property type="entry name" value="MurA_subfamily"/>
</dbReference>
<reference evidence="14" key="1">
    <citation type="journal article" date="2023" name="Int. J. Syst. Evol. Microbiol.">
        <title>Mesoterricola silvestris gen. nov., sp. nov., Mesoterricola sediminis sp. nov., Geothrix oryzae sp. nov., Geothrix edaphica sp. nov., Geothrix rubra sp. nov., and Geothrix limicola sp. nov., six novel members of Acidobacteriota isolated from soils.</title>
        <authorList>
            <person name="Itoh H."/>
            <person name="Sugisawa Y."/>
            <person name="Mise K."/>
            <person name="Xu Z."/>
            <person name="Kuniyasu M."/>
            <person name="Ushijima N."/>
            <person name="Kawano K."/>
            <person name="Kobayashi E."/>
            <person name="Shiratori Y."/>
            <person name="Masuda Y."/>
            <person name="Senoo K."/>
        </authorList>
    </citation>
    <scope>NUCLEOTIDE SEQUENCE</scope>
    <source>
        <strain evidence="14">W786</strain>
    </source>
</reference>
<keyword evidence="7 12" id="KW-0573">Peptidoglycan synthesis</keyword>
<dbReference type="Pfam" id="PF00275">
    <property type="entry name" value="EPSP_synthase"/>
    <property type="match status" value="1"/>
</dbReference>
<dbReference type="GO" id="GO:0051301">
    <property type="term" value="P:cell division"/>
    <property type="evidence" value="ECO:0007669"/>
    <property type="project" value="UniProtKB-KW"/>
</dbReference>
<evidence type="ECO:0000256" key="10">
    <source>
        <dbReference type="ARBA" id="ARBA00038367"/>
    </source>
</evidence>
<dbReference type="EMBL" id="AP027081">
    <property type="protein sequence ID" value="BDU75388.1"/>
    <property type="molecule type" value="Genomic_DNA"/>
</dbReference>
<dbReference type="InterPro" id="IPR001986">
    <property type="entry name" value="Enolpyruvate_Tfrase_dom"/>
</dbReference>
<proteinExistence type="inferred from homology"/>
<feature type="binding site" evidence="12">
    <location>
        <position position="342"/>
    </location>
    <ligand>
        <name>UDP-N-acetyl-alpha-D-glucosamine</name>
        <dbReference type="ChEBI" id="CHEBI:57705"/>
    </ligand>
</feature>
<dbReference type="CDD" id="cd01555">
    <property type="entry name" value="UdpNAET"/>
    <property type="match status" value="1"/>
</dbReference>
<evidence type="ECO:0000313" key="14">
    <source>
        <dbReference type="EMBL" id="BDU75388.1"/>
    </source>
</evidence>
<comment type="subcellular location">
    <subcellularLocation>
        <location evidence="1 12">Cytoplasm</location>
    </subcellularLocation>
</comment>
<protein>
    <recommendedName>
        <fullName evidence="12">UDP-N-acetylglucosamine 1-carboxyvinyltransferase</fullName>
        <ecNumber evidence="12">2.5.1.7</ecNumber>
    </recommendedName>
    <alternativeName>
        <fullName evidence="12">Enoylpyruvate transferase</fullName>
    </alternativeName>
    <alternativeName>
        <fullName evidence="12">UDP-N-acetylglucosamine enolpyruvyl transferase</fullName>
        <shortName evidence="12">EPT</shortName>
    </alternativeName>
</protein>
<evidence type="ECO:0000256" key="3">
    <source>
        <dbReference type="ARBA" id="ARBA00022490"/>
    </source>
</evidence>
<dbReference type="GO" id="GO:0005737">
    <property type="term" value="C:cytoplasm"/>
    <property type="evidence" value="ECO:0007669"/>
    <property type="project" value="UniProtKB-SubCell"/>
</dbReference>
<dbReference type="KEGG" id="msea:METESE_03460"/>
<dbReference type="PANTHER" id="PTHR43783:SF1">
    <property type="entry name" value="UDP-N-ACETYLGLUCOSAMINE 1-CARBOXYVINYLTRANSFERASE"/>
    <property type="match status" value="1"/>
</dbReference>
<evidence type="ECO:0000256" key="11">
    <source>
        <dbReference type="ARBA" id="ARBA00047527"/>
    </source>
</evidence>
<dbReference type="GO" id="GO:0008760">
    <property type="term" value="F:UDP-N-acetylglucosamine 1-carboxyvinyltransferase activity"/>
    <property type="evidence" value="ECO:0007669"/>
    <property type="project" value="UniProtKB-UniRule"/>
</dbReference>
<dbReference type="FunFam" id="3.65.10.10:FF:000001">
    <property type="entry name" value="UDP-N-acetylglucosamine 1-carboxyvinyltransferase"/>
    <property type="match status" value="1"/>
</dbReference>
<comment type="caution">
    <text evidence="12">Lacks conserved residue(s) required for the propagation of feature annotation.</text>
</comment>
<dbReference type="InterPro" id="IPR036968">
    <property type="entry name" value="Enolpyruvate_Tfrase_sf"/>
</dbReference>
<dbReference type="SUPFAM" id="SSF55205">
    <property type="entry name" value="EPT/RTPC-like"/>
    <property type="match status" value="1"/>
</dbReference>
<keyword evidence="12" id="KW-0670">Pyruvate</keyword>
<feature type="binding site" evidence="12">
    <location>
        <position position="100"/>
    </location>
    <ligand>
        <name>UDP-N-acetyl-alpha-D-glucosamine</name>
        <dbReference type="ChEBI" id="CHEBI:57705"/>
    </ligand>
</feature>
<keyword evidence="6 12" id="KW-0133">Cell shape</keyword>
<dbReference type="Gene3D" id="3.65.10.10">
    <property type="entry name" value="Enolpyruvate transferase domain"/>
    <property type="match status" value="2"/>
</dbReference>
<feature type="binding site" evidence="12">
    <location>
        <begin position="22"/>
        <end position="23"/>
    </location>
    <ligand>
        <name>phosphoenolpyruvate</name>
        <dbReference type="ChEBI" id="CHEBI:58702"/>
    </ligand>
</feature>
<sequence>MDRLVIQGGIPLRGRVTVSGAKNAALPCIAAALLGSKPVTLRHLPAVSDIRTMIRVLQALGCEAAVEKDEPGYELTATLDAAGVGSGSLRAPYDLVKTMRASILVLGPLLARYGKASVSLPGGCAIGARPVNLHLEALERMGAVIQIDKGYVEAHVPAGRLKAIDHTFEKVSVGATENILMAACLAQGTTTLRNAAQEPEIGDLAAMLTEMGARIEGIDSPTLVIHGVDALGGCDHGVIPDRIEAGTFLCAVAAACGDVLLERVVPGQIRSIIDLLERCGCVFTEREGQDGLNLRIQRECGQKLRAKDVATAPYPGFPTDLQAQVMAVMTQASGISVIRETIFENRFQHAMELERLGANLRIDGGTAIIAGPSALTGCTVMATDLRASATLVIAGLVAEGETTVDRIYHLDRGYAGLERKLQGLGARIERVGGGKV</sequence>
<comment type="function">
    <text evidence="12">Cell wall formation. Adds enolpyruvyl to UDP-N-acetylglucosamine.</text>
</comment>